<sequence>MIVEPEQRVPDFIKGGVDIVSVHCEQSLSIYIAQSINLGAKAGVVLNRGTPLTAIEYALDVVDLVFIMSVNPGFGGQSLSKAKYRSTYFSLNERSKPWIEVDGGVTPKNSYKVELENSSEFHI</sequence>
<dbReference type="Proteomes" id="UP000489600">
    <property type="component" value="Unassembled WGS sequence"/>
</dbReference>
<evidence type="ECO:0000256" key="1">
    <source>
        <dbReference type="ARBA" id="ARBA00022723"/>
    </source>
</evidence>
<evidence type="ECO:0000313" key="3">
    <source>
        <dbReference type="EMBL" id="VVA94095.1"/>
    </source>
</evidence>
<evidence type="ECO:0000313" key="4">
    <source>
        <dbReference type="Proteomes" id="UP000489600"/>
    </source>
</evidence>
<keyword evidence="4" id="KW-1185">Reference proteome</keyword>
<evidence type="ECO:0000256" key="2">
    <source>
        <dbReference type="ARBA" id="ARBA00023235"/>
    </source>
</evidence>
<keyword evidence="2" id="KW-0413">Isomerase</keyword>
<dbReference type="Gene3D" id="3.20.20.70">
    <property type="entry name" value="Aldolase class I"/>
    <property type="match status" value="1"/>
</dbReference>
<dbReference type="PANTHER" id="PTHR11749">
    <property type="entry name" value="RIBULOSE-5-PHOSPHATE-3-EPIMERASE"/>
    <property type="match status" value="1"/>
</dbReference>
<reference evidence="3" key="1">
    <citation type="submission" date="2019-07" db="EMBL/GenBank/DDBJ databases">
        <authorList>
            <person name="Dittberner H."/>
        </authorList>
    </citation>
    <scope>NUCLEOTIDE SEQUENCE [LARGE SCALE GENOMIC DNA]</scope>
</reference>
<dbReference type="GO" id="GO:0046872">
    <property type="term" value="F:metal ion binding"/>
    <property type="evidence" value="ECO:0007669"/>
    <property type="project" value="UniProtKB-KW"/>
</dbReference>
<accession>A0A565AZZ3</accession>
<dbReference type="InterPro" id="IPR013785">
    <property type="entry name" value="Aldolase_TIM"/>
</dbReference>
<dbReference type="GO" id="GO:0005975">
    <property type="term" value="P:carbohydrate metabolic process"/>
    <property type="evidence" value="ECO:0007669"/>
    <property type="project" value="InterPro"/>
</dbReference>
<dbReference type="Pfam" id="PF00834">
    <property type="entry name" value="Ribul_P_3_epim"/>
    <property type="match status" value="1"/>
</dbReference>
<dbReference type="GO" id="GO:0016857">
    <property type="term" value="F:racemase and epimerase activity, acting on carbohydrates and derivatives"/>
    <property type="evidence" value="ECO:0007669"/>
    <property type="project" value="InterPro"/>
</dbReference>
<protein>
    <recommendedName>
        <fullName evidence="5">Ribulose-phosphate 3-epimerase</fullName>
    </recommendedName>
</protein>
<keyword evidence="1" id="KW-0479">Metal-binding</keyword>
<gene>
    <name evidence="3" type="ORF">ANE_LOCUS4540</name>
</gene>
<dbReference type="SUPFAM" id="SSF51366">
    <property type="entry name" value="Ribulose-phoshate binding barrel"/>
    <property type="match status" value="1"/>
</dbReference>
<evidence type="ECO:0008006" key="5">
    <source>
        <dbReference type="Google" id="ProtNLM"/>
    </source>
</evidence>
<name>A0A565AZZ3_9BRAS</name>
<comment type="caution">
    <text evidence="3">The sequence shown here is derived from an EMBL/GenBank/DDBJ whole genome shotgun (WGS) entry which is preliminary data.</text>
</comment>
<dbReference type="EMBL" id="CABITT030000002">
    <property type="protein sequence ID" value="VVA94095.1"/>
    <property type="molecule type" value="Genomic_DNA"/>
</dbReference>
<proteinExistence type="predicted"/>
<dbReference type="InterPro" id="IPR011060">
    <property type="entry name" value="RibuloseP-bd_barrel"/>
</dbReference>
<dbReference type="InterPro" id="IPR000056">
    <property type="entry name" value="Ribul_P_3_epim-like"/>
</dbReference>
<dbReference type="OrthoDB" id="1927044at2759"/>
<organism evidence="3 4">
    <name type="scientific">Arabis nemorensis</name>
    <dbReference type="NCBI Taxonomy" id="586526"/>
    <lineage>
        <taxon>Eukaryota</taxon>
        <taxon>Viridiplantae</taxon>
        <taxon>Streptophyta</taxon>
        <taxon>Embryophyta</taxon>
        <taxon>Tracheophyta</taxon>
        <taxon>Spermatophyta</taxon>
        <taxon>Magnoliopsida</taxon>
        <taxon>eudicotyledons</taxon>
        <taxon>Gunneridae</taxon>
        <taxon>Pentapetalae</taxon>
        <taxon>rosids</taxon>
        <taxon>malvids</taxon>
        <taxon>Brassicales</taxon>
        <taxon>Brassicaceae</taxon>
        <taxon>Arabideae</taxon>
        <taxon>Arabis</taxon>
    </lineage>
</organism>
<dbReference type="AlphaFoldDB" id="A0A565AZZ3"/>